<dbReference type="Pfam" id="PF00571">
    <property type="entry name" value="CBS"/>
    <property type="match status" value="1"/>
</dbReference>
<dbReference type="InterPro" id="IPR038076">
    <property type="entry name" value="MgtE_N_sf"/>
</dbReference>
<dbReference type="Proteomes" id="UP000199086">
    <property type="component" value="Unassembled WGS sequence"/>
</dbReference>
<dbReference type="InterPro" id="IPR027275">
    <property type="entry name" value="PRC-brl_dom"/>
</dbReference>
<dbReference type="InterPro" id="IPR046342">
    <property type="entry name" value="CBS_dom_sf"/>
</dbReference>
<name>A0A1G6GE85_9ACTN</name>
<dbReference type="InterPro" id="IPR006669">
    <property type="entry name" value="MgtE_transporter"/>
</dbReference>
<dbReference type="RefSeq" id="WP_217633966.1">
    <property type="nucleotide sequence ID" value="NZ_FMYF01000001.1"/>
</dbReference>
<dbReference type="Pfam" id="PF05239">
    <property type="entry name" value="PRC"/>
    <property type="match status" value="1"/>
</dbReference>
<sequence>MSATNSSIFLSRLRRLPVMDTAGDKLGTVRDVVVQVRSAGRAPRAKGLVVELFAQHRVFVPMVRVHNIEALQVTISGVLNTRRFERRESEMLVFHDLIDAQVKRRGHTKPAWIYDVSIRQARSHDWEIDEVALRASTGPFARRTYDTIVDWSDIDVFVVGAGRSTREVLAQLEDMKAADIARELHDMTPQRRSEIAHALDDETLADALEELPEDEQVELIQALEVERAADVLEEMNPDDAADLVAELTPEVAEKLLDRMEPDEAQDVRRLMEYGEHTAGGLMTPEPVILAPDDTVATALARVRNEELTPALAGMVYVCRSPLEAPTGRFLGAVHVQRLLREPPSVLVSSLVDTDLEPLKPSAHVSTVSRYFATYNLVCAPVVNEERQLLGAVTVDDVLDAMLPDDWRGDQMDGLAPSEAHWSSDRHVRDLELRRARTPDRPKGARDGR</sequence>
<gene>
    <name evidence="4" type="ORF">GA0111570_101339</name>
</gene>
<keyword evidence="1" id="KW-0129">CBS domain</keyword>
<evidence type="ECO:0000313" key="5">
    <source>
        <dbReference type="Proteomes" id="UP000199086"/>
    </source>
</evidence>
<evidence type="ECO:0000259" key="3">
    <source>
        <dbReference type="PROSITE" id="PS51371"/>
    </source>
</evidence>
<dbReference type="SUPFAM" id="SSF54631">
    <property type="entry name" value="CBS-domain pair"/>
    <property type="match status" value="1"/>
</dbReference>
<dbReference type="InterPro" id="IPR011033">
    <property type="entry name" value="PRC_barrel-like_sf"/>
</dbReference>
<dbReference type="Pfam" id="PF26205">
    <property type="entry name" value="SH3_actinomycetes"/>
    <property type="match status" value="1"/>
</dbReference>
<feature type="compositionally biased region" description="Basic and acidic residues" evidence="2">
    <location>
        <begin position="421"/>
        <end position="448"/>
    </location>
</feature>
<dbReference type="SUPFAM" id="SSF50346">
    <property type="entry name" value="PRC-barrel domain"/>
    <property type="match status" value="1"/>
</dbReference>
<dbReference type="SUPFAM" id="SSF158791">
    <property type="entry name" value="MgtE N-terminal domain-like"/>
    <property type="match status" value="1"/>
</dbReference>
<dbReference type="EMBL" id="FMYF01000001">
    <property type="protein sequence ID" value="SDB80065.1"/>
    <property type="molecule type" value="Genomic_DNA"/>
</dbReference>
<organism evidence="4 5">
    <name type="scientific">Raineyella antarctica</name>
    <dbReference type="NCBI Taxonomy" id="1577474"/>
    <lineage>
        <taxon>Bacteria</taxon>
        <taxon>Bacillati</taxon>
        <taxon>Actinomycetota</taxon>
        <taxon>Actinomycetes</taxon>
        <taxon>Propionibacteriales</taxon>
        <taxon>Propionibacteriaceae</taxon>
        <taxon>Raineyella</taxon>
    </lineage>
</organism>
<dbReference type="GO" id="GO:0016020">
    <property type="term" value="C:membrane"/>
    <property type="evidence" value="ECO:0007669"/>
    <property type="project" value="InterPro"/>
</dbReference>
<feature type="region of interest" description="Disordered" evidence="2">
    <location>
        <begin position="412"/>
        <end position="448"/>
    </location>
</feature>
<dbReference type="CDD" id="cd04606">
    <property type="entry name" value="CBS_pair_Mg_transporter"/>
    <property type="match status" value="1"/>
</dbReference>
<dbReference type="InterPro" id="IPR006668">
    <property type="entry name" value="Mg_transptr_MgtE_intracell_dom"/>
</dbReference>
<dbReference type="GO" id="GO:0015095">
    <property type="term" value="F:magnesium ion transmembrane transporter activity"/>
    <property type="evidence" value="ECO:0007669"/>
    <property type="project" value="InterPro"/>
</dbReference>
<accession>A0A1G6GE85</accession>
<dbReference type="InterPro" id="IPR000644">
    <property type="entry name" value="CBS_dom"/>
</dbReference>
<dbReference type="PANTHER" id="PTHR43773:SF1">
    <property type="entry name" value="MAGNESIUM TRANSPORTER MGTE"/>
    <property type="match status" value="1"/>
</dbReference>
<evidence type="ECO:0000256" key="2">
    <source>
        <dbReference type="SAM" id="MobiDB-lite"/>
    </source>
</evidence>
<evidence type="ECO:0000256" key="1">
    <source>
        <dbReference type="PROSITE-ProRule" id="PRU00703"/>
    </source>
</evidence>
<dbReference type="PROSITE" id="PS51371">
    <property type="entry name" value="CBS"/>
    <property type="match status" value="1"/>
</dbReference>
<dbReference type="AlphaFoldDB" id="A0A1G6GE85"/>
<feature type="domain" description="CBS" evidence="3">
    <location>
        <begin position="351"/>
        <end position="410"/>
    </location>
</feature>
<dbReference type="Pfam" id="PF03448">
    <property type="entry name" value="MgtE_N"/>
    <property type="match status" value="1"/>
</dbReference>
<dbReference type="Gene3D" id="1.25.60.10">
    <property type="entry name" value="MgtE N-terminal domain-like"/>
    <property type="match status" value="1"/>
</dbReference>
<dbReference type="SMART" id="SM00924">
    <property type="entry name" value="MgtE_N"/>
    <property type="match status" value="1"/>
</dbReference>
<proteinExistence type="predicted"/>
<protein>
    <submittedName>
        <fullName evidence="4">Mg/Co/Ni transporter MgtE (Contains CBS domain)</fullName>
    </submittedName>
</protein>
<dbReference type="InterPro" id="IPR058838">
    <property type="entry name" value="SH3_actinomycetes"/>
</dbReference>
<dbReference type="Gene3D" id="3.10.580.10">
    <property type="entry name" value="CBS-domain"/>
    <property type="match status" value="1"/>
</dbReference>
<dbReference type="PANTHER" id="PTHR43773">
    <property type="entry name" value="MAGNESIUM TRANSPORTER MGTE"/>
    <property type="match status" value="1"/>
</dbReference>
<keyword evidence="5" id="KW-1185">Reference proteome</keyword>
<reference evidence="4 5" key="1">
    <citation type="submission" date="2016-06" db="EMBL/GenBank/DDBJ databases">
        <authorList>
            <person name="Olsen C.W."/>
            <person name="Carey S."/>
            <person name="Hinshaw L."/>
            <person name="Karasin A.I."/>
        </authorList>
    </citation>
    <scope>NUCLEOTIDE SEQUENCE [LARGE SCALE GENOMIC DNA]</scope>
    <source>
        <strain evidence="4 5">LZ-22</strain>
    </source>
</reference>
<dbReference type="STRING" id="1577474.GA0111570_101339"/>
<evidence type="ECO:0000313" key="4">
    <source>
        <dbReference type="EMBL" id="SDB80065.1"/>
    </source>
</evidence>